<dbReference type="PANTHER" id="PTHR11679">
    <property type="entry name" value="VESICLE PROTEIN SORTING-ASSOCIATED"/>
    <property type="match status" value="1"/>
</dbReference>
<sequence>MTESTQSGLAFTLFKAQSTNDFKDLIKVLPPENRNLTYPQCVEDYVLNVINIRELRGNEISTVNPLTNVNPTKNVGVLIVISPADRDTIEEICKKFDEVPNYIKALLLIPRSTAYVQQVLENHSYISTQACPVDATKEIYVQEFHADFLPIDNDFFLMPCVRSFYQINVENDFNDLYSSARCLAKIQVVFGTIPQVFTLGSMAERVRDLMQGVISQAGSSQATAPQIDSLIIIDRSVDLITPLMTSFCTESLIDELFGINYGILTRPPHIKYGNEDTHKENQIQKILLNETDDLYHKTRFLPISQAGEIISKRLNEFKEIEAVLKERTSKFDEFKENVLKMQAAIKAKPGVCFLLDIVKAVIEESQKNNPILKPMLQKEFDLVRSNTSIIDFAENYVTIFNDWKNALRLIFLEMAVGISHSKGSIQKIEKEIVSEFGLKASEVLITLERLKLLTSSPNQGWQQISKLLGVFKDDEMSKICDQFVPLSVRAVQKATNNDWPGQWGKPFEERKVPVSVVGQPSKSIDGEVRRVLVFFVGGVTLSEAAFIRQMGKVLYKGQVQYIVGSTDSINTNKFMSQICPGFFD</sequence>
<dbReference type="Gene3D" id="3.90.830.10">
    <property type="entry name" value="Syntaxin Binding Protein 1, Chain A, domain 2"/>
    <property type="match status" value="1"/>
</dbReference>
<dbReference type="PIRSF" id="PIRSF005715">
    <property type="entry name" value="VPS45_Sec1"/>
    <property type="match status" value="1"/>
</dbReference>
<dbReference type="InterPro" id="IPR001619">
    <property type="entry name" value="Sec1-like"/>
</dbReference>
<accession>A0A1J4K9J8</accession>
<dbReference type="InterPro" id="IPR027482">
    <property type="entry name" value="Sec1-like_dom2"/>
</dbReference>
<organism evidence="2 3">
    <name type="scientific">Tritrichomonas foetus</name>
    <dbReference type="NCBI Taxonomy" id="1144522"/>
    <lineage>
        <taxon>Eukaryota</taxon>
        <taxon>Metamonada</taxon>
        <taxon>Parabasalia</taxon>
        <taxon>Tritrichomonadida</taxon>
        <taxon>Tritrichomonadidae</taxon>
        <taxon>Tritrichomonas</taxon>
    </lineage>
</organism>
<dbReference type="OrthoDB" id="10262287at2759"/>
<dbReference type="Proteomes" id="UP000179807">
    <property type="component" value="Unassembled WGS sequence"/>
</dbReference>
<dbReference type="RefSeq" id="XP_068359261.1">
    <property type="nucleotide sequence ID" value="XM_068504679.1"/>
</dbReference>
<dbReference type="InterPro" id="IPR036045">
    <property type="entry name" value="Sec1-like_sf"/>
</dbReference>
<dbReference type="VEuPathDB" id="TrichDB:TRFO_25992"/>
<comment type="caution">
    <text evidence="2">The sequence shown here is derived from an EMBL/GenBank/DDBJ whole genome shotgun (WGS) entry which is preliminary data.</text>
</comment>
<name>A0A1J4K9J8_9EUKA</name>
<dbReference type="Pfam" id="PF00995">
    <property type="entry name" value="Sec1"/>
    <property type="match status" value="1"/>
</dbReference>
<evidence type="ECO:0000256" key="1">
    <source>
        <dbReference type="ARBA" id="ARBA00009884"/>
    </source>
</evidence>
<proteinExistence type="inferred from homology"/>
<dbReference type="InterPro" id="IPR043127">
    <property type="entry name" value="Sec-1-like_dom3a"/>
</dbReference>
<comment type="similarity">
    <text evidence="1">Belongs to the STXBP/unc-18/SEC1 family.</text>
</comment>
<reference evidence="2" key="1">
    <citation type="submission" date="2016-10" db="EMBL/GenBank/DDBJ databases">
        <authorList>
            <person name="Benchimol M."/>
            <person name="Almeida L.G."/>
            <person name="Vasconcelos A.T."/>
            <person name="Perreira-Neves A."/>
            <person name="Rosa I.A."/>
            <person name="Tasca T."/>
            <person name="Bogo M.R."/>
            <person name="de Souza W."/>
        </authorList>
    </citation>
    <scope>NUCLEOTIDE SEQUENCE [LARGE SCALE GENOMIC DNA]</scope>
    <source>
        <strain evidence="2">K</strain>
    </source>
</reference>
<dbReference type="Gene3D" id="3.40.50.1910">
    <property type="match status" value="2"/>
</dbReference>
<dbReference type="SUPFAM" id="SSF56815">
    <property type="entry name" value="Sec1/munc18-like (SM) proteins"/>
    <property type="match status" value="1"/>
</dbReference>
<evidence type="ECO:0000313" key="3">
    <source>
        <dbReference type="Proteomes" id="UP000179807"/>
    </source>
</evidence>
<dbReference type="AlphaFoldDB" id="A0A1J4K9J8"/>
<dbReference type="GO" id="GO:0016192">
    <property type="term" value="P:vesicle-mediated transport"/>
    <property type="evidence" value="ECO:0007669"/>
    <property type="project" value="InterPro"/>
</dbReference>
<keyword evidence="3" id="KW-1185">Reference proteome</keyword>
<dbReference type="GeneID" id="94839383"/>
<gene>
    <name evidence="2" type="ORF">TRFO_25992</name>
</gene>
<evidence type="ECO:0000313" key="2">
    <source>
        <dbReference type="EMBL" id="OHT06125.1"/>
    </source>
</evidence>
<protein>
    <submittedName>
        <fullName evidence="2">Sec1 family protein</fullName>
    </submittedName>
</protein>
<dbReference type="EMBL" id="MLAK01000736">
    <property type="protein sequence ID" value="OHT06125.1"/>
    <property type="molecule type" value="Genomic_DNA"/>
</dbReference>